<dbReference type="Pfam" id="PF13377">
    <property type="entry name" value="Peripla_BP_3"/>
    <property type="match status" value="1"/>
</dbReference>
<dbReference type="Gene3D" id="3.40.50.2300">
    <property type="match status" value="2"/>
</dbReference>
<reference evidence="7" key="1">
    <citation type="journal article" date="2014" name="Int. J. Syst. Evol. Microbiol.">
        <title>Complete genome sequence of Corynebacterium casei LMG S-19264T (=DSM 44701T), isolated from a smear-ripened cheese.</title>
        <authorList>
            <consortium name="US DOE Joint Genome Institute (JGI-PGF)"/>
            <person name="Walter F."/>
            <person name="Albersmeier A."/>
            <person name="Kalinowski J."/>
            <person name="Ruckert C."/>
        </authorList>
    </citation>
    <scope>NUCLEOTIDE SEQUENCE</scope>
    <source>
        <strain evidence="7">JCM 14371</strain>
    </source>
</reference>
<keyword evidence="8" id="KW-1185">Reference proteome</keyword>
<comment type="caution">
    <text evidence="7">The sequence shown here is derived from an EMBL/GenBank/DDBJ whole genome shotgun (WGS) entry which is preliminary data.</text>
</comment>
<dbReference type="InterPro" id="IPR000843">
    <property type="entry name" value="HTH_LacI"/>
</dbReference>
<sequence length="349" mass="38353">MIPTLRKRPTQKEVAERAGVSQGVVSQVLNNRTGAIRVTPETRERVMQAMQEMGYVPNIAARSLVGGQTHIMGVFTYEPVFPTDTRNFFYPILEGIEEGAADLNYDLLLHTRSTGSGRRVYQERSSRLSLADGTLILGELGEPRRREEITRLIGEGHPVVFLGRRDLPGHTLSWVAADYAQATEDAVGVFRDHGHRKLLYLGGTRNHESASDREAGFRQAQRLAGREPQVERVNPESITSAEVRRHLDAGVTGLLIENDELAVAWLAACREVGVDAPGDHSFAVLGDPISAAPRPRPWAALELPRREMGREAVRVLASRLVGGPDETLRLACRWVPGDTLGPAPSGDVR</sequence>
<name>A0A917PHF6_9DEIO</name>
<protein>
    <submittedName>
        <fullName evidence="7">LacI family transcriptional regulator</fullName>
    </submittedName>
</protein>
<dbReference type="SUPFAM" id="SSF47413">
    <property type="entry name" value="lambda repressor-like DNA-binding domains"/>
    <property type="match status" value="1"/>
</dbReference>
<dbReference type="InterPro" id="IPR001387">
    <property type="entry name" value="Cro/C1-type_HTH"/>
</dbReference>
<proteinExistence type="predicted"/>
<keyword evidence="4" id="KW-0804">Transcription</keyword>
<dbReference type="InterPro" id="IPR028082">
    <property type="entry name" value="Peripla_BP_I"/>
</dbReference>
<dbReference type="CDD" id="cd01392">
    <property type="entry name" value="HTH_LacI"/>
    <property type="match status" value="1"/>
</dbReference>
<accession>A0A917PHF6</accession>
<dbReference type="Gene3D" id="1.10.260.40">
    <property type="entry name" value="lambda repressor-like DNA-binding domains"/>
    <property type="match status" value="1"/>
</dbReference>
<gene>
    <name evidence="7" type="ORF">GCM10008939_23520</name>
</gene>
<dbReference type="PANTHER" id="PTHR30146">
    <property type="entry name" value="LACI-RELATED TRANSCRIPTIONAL REPRESSOR"/>
    <property type="match status" value="1"/>
</dbReference>
<evidence type="ECO:0000256" key="4">
    <source>
        <dbReference type="ARBA" id="ARBA00023163"/>
    </source>
</evidence>
<dbReference type="EMBL" id="BMOE01000007">
    <property type="protein sequence ID" value="GGJ78971.1"/>
    <property type="molecule type" value="Genomic_DNA"/>
</dbReference>
<dbReference type="InterPro" id="IPR046335">
    <property type="entry name" value="LacI/GalR-like_sensor"/>
</dbReference>
<keyword evidence="1" id="KW-0678">Repressor</keyword>
<feature type="domain" description="HTH lacI-type" evidence="5">
    <location>
        <begin position="9"/>
        <end position="66"/>
    </location>
</feature>
<evidence type="ECO:0000256" key="2">
    <source>
        <dbReference type="ARBA" id="ARBA00023015"/>
    </source>
</evidence>
<keyword evidence="2" id="KW-0805">Transcription regulation</keyword>
<dbReference type="Pfam" id="PF00356">
    <property type="entry name" value="LacI"/>
    <property type="match status" value="1"/>
</dbReference>
<dbReference type="AlphaFoldDB" id="A0A917PHF6"/>
<dbReference type="Proteomes" id="UP000635726">
    <property type="component" value="Unassembled WGS sequence"/>
</dbReference>
<dbReference type="GO" id="GO:0003700">
    <property type="term" value="F:DNA-binding transcription factor activity"/>
    <property type="evidence" value="ECO:0007669"/>
    <property type="project" value="TreeGrafter"/>
</dbReference>
<reference evidence="7" key="2">
    <citation type="submission" date="2020-09" db="EMBL/GenBank/DDBJ databases">
        <authorList>
            <person name="Sun Q."/>
            <person name="Ohkuma M."/>
        </authorList>
    </citation>
    <scope>NUCLEOTIDE SEQUENCE</scope>
    <source>
        <strain evidence="7">JCM 14371</strain>
    </source>
</reference>
<dbReference type="PROSITE" id="PS50943">
    <property type="entry name" value="HTH_CROC1"/>
    <property type="match status" value="1"/>
</dbReference>
<dbReference type="SMART" id="SM00354">
    <property type="entry name" value="HTH_LACI"/>
    <property type="match status" value="1"/>
</dbReference>
<organism evidence="7 8">
    <name type="scientific">Deinococcus aquiradiocola</name>
    <dbReference type="NCBI Taxonomy" id="393059"/>
    <lineage>
        <taxon>Bacteria</taxon>
        <taxon>Thermotogati</taxon>
        <taxon>Deinococcota</taxon>
        <taxon>Deinococci</taxon>
        <taxon>Deinococcales</taxon>
        <taxon>Deinococcaceae</taxon>
        <taxon>Deinococcus</taxon>
    </lineage>
</organism>
<dbReference type="PANTHER" id="PTHR30146:SF148">
    <property type="entry name" value="HTH-TYPE TRANSCRIPTIONAL REPRESSOR PURR-RELATED"/>
    <property type="match status" value="1"/>
</dbReference>
<evidence type="ECO:0000256" key="1">
    <source>
        <dbReference type="ARBA" id="ARBA00022491"/>
    </source>
</evidence>
<evidence type="ECO:0000256" key="3">
    <source>
        <dbReference type="ARBA" id="ARBA00023125"/>
    </source>
</evidence>
<dbReference type="CDD" id="cd06267">
    <property type="entry name" value="PBP1_LacI_sugar_binding-like"/>
    <property type="match status" value="1"/>
</dbReference>
<evidence type="ECO:0000313" key="7">
    <source>
        <dbReference type="EMBL" id="GGJ78971.1"/>
    </source>
</evidence>
<evidence type="ECO:0000259" key="6">
    <source>
        <dbReference type="PROSITE" id="PS50943"/>
    </source>
</evidence>
<evidence type="ECO:0000259" key="5">
    <source>
        <dbReference type="PROSITE" id="PS50932"/>
    </source>
</evidence>
<dbReference type="SUPFAM" id="SSF53822">
    <property type="entry name" value="Periplasmic binding protein-like I"/>
    <property type="match status" value="1"/>
</dbReference>
<dbReference type="GO" id="GO:0000976">
    <property type="term" value="F:transcription cis-regulatory region binding"/>
    <property type="evidence" value="ECO:0007669"/>
    <property type="project" value="TreeGrafter"/>
</dbReference>
<dbReference type="InterPro" id="IPR010982">
    <property type="entry name" value="Lambda_DNA-bd_dom_sf"/>
</dbReference>
<feature type="domain" description="HTH cro/C1-type" evidence="6">
    <location>
        <begin position="10"/>
        <end position="33"/>
    </location>
</feature>
<dbReference type="PROSITE" id="PS50932">
    <property type="entry name" value="HTH_LACI_2"/>
    <property type="match status" value="1"/>
</dbReference>
<dbReference type="RefSeq" id="WP_188963476.1">
    <property type="nucleotide sequence ID" value="NZ_BMOE01000007.1"/>
</dbReference>
<keyword evidence="3" id="KW-0238">DNA-binding</keyword>
<evidence type="ECO:0000313" key="8">
    <source>
        <dbReference type="Proteomes" id="UP000635726"/>
    </source>
</evidence>